<reference evidence="2 3" key="1">
    <citation type="submission" date="2015-08" db="EMBL/GenBank/DDBJ databases">
        <title>Complete genome sequence of Rufibacter tibetensis strain 1351t, a radiation-resistant bacterium from tibet plateau.</title>
        <authorList>
            <person name="Dai J."/>
        </authorList>
    </citation>
    <scope>NUCLEOTIDE SEQUENCE [LARGE SCALE GENOMIC DNA]</scope>
    <source>
        <strain evidence="2 3">1351</strain>
    </source>
</reference>
<dbReference type="Proteomes" id="UP000061382">
    <property type="component" value="Chromosome"/>
</dbReference>
<proteinExistence type="predicted"/>
<accession>A0A0P0CPC3</accession>
<gene>
    <name evidence="2" type="ORF">DC20_02930</name>
</gene>
<evidence type="ECO:0000256" key="1">
    <source>
        <dbReference type="SAM" id="Phobius"/>
    </source>
</evidence>
<evidence type="ECO:0000313" key="2">
    <source>
        <dbReference type="EMBL" id="ALI98122.1"/>
    </source>
</evidence>
<keyword evidence="1" id="KW-0812">Transmembrane</keyword>
<dbReference type="EMBL" id="CP012643">
    <property type="protein sequence ID" value="ALI98122.1"/>
    <property type="molecule type" value="Genomic_DNA"/>
</dbReference>
<organism evidence="2 3">
    <name type="scientific">Rufibacter tibetensis</name>
    <dbReference type="NCBI Taxonomy" id="512763"/>
    <lineage>
        <taxon>Bacteria</taxon>
        <taxon>Pseudomonadati</taxon>
        <taxon>Bacteroidota</taxon>
        <taxon>Cytophagia</taxon>
        <taxon>Cytophagales</taxon>
        <taxon>Hymenobacteraceae</taxon>
        <taxon>Rufibacter</taxon>
    </lineage>
</organism>
<keyword evidence="1" id="KW-1133">Transmembrane helix</keyword>
<dbReference type="KEGG" id="rti:DC20_02930"/>
<dbReference type="RefSeq" id="WP_062542461.1">
    <property type="nucleotide sequence ID" value="NZ_CP012643.1"/>
</dbReference>
<name>A0A0P0CPC3_9BACT</name>
<protein>
    <submittedName>
        <fullName evidence="2">Uncharacterized protein</fullName>
    </submittedName>
</protein>
<feature type="transmembrane region" description="Helical" evidence="1">
    <location>
        <begin position="15"/>
        <end position="32"/>
    </location>
</feature>
<dbReference type="AlphaFoldDB" id="A0A0P0CPC3"/>
<dbReference type="OrthoDB" id="9884357at2"/>
<dbReference type="STRING" id="512763.DC20_02930"/>
<sequence length="147" mass="16935">MKSRKHLNFPNKEEYVTILLVIGIVIGYLFGARPTFTTEQSYLRAFQKEIKDCGAAEKLALKEVEQGELQLIVMSGFDSDTAGMPYAFYQKLSKEYGVKLVYLYNCVPMLGQECYNEQMYLAINNKFGREHISKLYETLHVAHYGPR</sequence>
<keyword evidence="1" id="KW-0472">Membrane</keyword>
<evidence type="ECO:0000313" key="3">
    <source>
        <dbReference type="Proteomes" id="UP000061382"/>
    </source>
</evidence>
<keyword evidence="3" id="KW-1185">Reference proteome</keyword>
<dbReference type="PATRIC" id="fig|512763.3.peg.653"/>